<keyword evidence="1" id="KW-0472">Membrane</keyword>
<organism evidence="2 3">
    <name type="scientific">Seiridium cardinale</name>
    <dbReference type="NCBI Taxonomy" id="138064"/>
    <lineage>
        <taxon>Eukaryota</taxon>
        <taxon>Fungi</taxon>
        <taxon>Dikarya</taxon>
        <taxon>Ascomycota</taxon>
        <taxon>Pezizomycotina</taxon>
        <taxon>Sordariomycetes</taxon>
        <taxon>Xylariomycetidae</taxon>
        <taxon>Amphisphaeriales</taxon>
        <taxon>Sporocadaceae</taxon>
        <taxon>Seiridium</taxon>
    </lineage>
</organism>
<proteinExistence type="predicted"/>
<evidence type="ECO:0000313" key="3">
    <source>
        <dbReference type="Proteomes" id="UP001465668"/>
    </source>
</evidence>
<dbReference type="EMBL" id="JARVKM010000009">
    <property type="protein sequence ID" value="KAK9779790.1"/>
    <property type="molecule type" value="Genomic_DNA"/>
</dbReference>
<evidence type="ECO:0000313" key="2">
    <source>
        <dbReference type="EMBL" id="KAK9779790.1"/>
    </source>
</evidence>
<name>A0ABR2Y146_9PEZI</name>
<keyword evidence="1" id="KW-1133">Transmembrane helix</keyword>
<dbReference type="Proteomes" id="UP001465668">
    <property type="component" value="Unassembled WGS sequence"/>
</dbReference>
<accession>A0ABR2Y146</accession>
<evidence type="ECO:0000256" key="1">
    <source>
        <dbReference type="SAM" id="Phobius"/>
    </source>
</evidence>
<keyword evidence="1" id="KW-0812">Transmembrane</keyword>
<sequence length="92" mass="9734">MSAPLSRAAGQLMAKRLFSSTARTNSVHASASSELRALFKKSATESQPTDWGRILRARGSTAVIYFSGMATVLGWPLAAAWALDGKMGSGIF</sequence>
<reference evidence="2 3" key="1">
    <citation type="submission" date="2024-02" db="EMBL/GenBank/DDBJ databases">
        <title>First draft genome assembly of two strains of Seiridium cardinale.</title>
        <authorList>
            <person name="Emiliani G."/>
            <person name="Scali E."/>
        </authorList>
    </citation>
    <scope>NUCLEOTIDE SEQUENCE [LARGE SCALE GENOMIC DNA]</scope>
    <source>
        <strain evidence="2 3">BM-138-000479</strain>
    </source>
</reference>
<keyword evidence="3" id="KW-1185">Reference proteome</keyword>
<protein>
    <submittedName>
        <fullName evidence="2">Uncharacterized protein</fullName>
    </submittedName>
</protein>
<gene>
    <name evidence="2" type="ORF">SCAR479_03397</name>
</gene>
<feature type="transmembrane region" description="Helical" evidence="1">
    <location>
        <begin position="62"/>
        <end position="83"/>
    </location>
</feature>
<comment type="caution">
    <text evidence="2">The sequence shown here is derived from an EMBL/GenBank/DDBJ whole genome shotgun (WGS) entry which is preliminary data.</text>
</comment>